<gene>
    <name evidence="6" type="ORF">ACFPET_17465</name>
</gene>
<evidence type="ECO:0000259" key="4">
    <source>
        <dbReference type="PROSITE" id="PS51077"/>
    </source>
</evidence>
<dbReference type="PROSITE" id="PS51077">
    <property type="entry name" value="HTH_ICLR"/>
    <property type="match status" value="1"/>
</dbReference>
<keyword evidence="1" id="KW-0805">Transcription regulation</keyword>
<dbReference type="PROSITE" id="PS51078">
    <property type="entry name" value="ICLR_ED"/>
    <property type="match status" value="1"/>
</dbReference>
<accession>A0ABV8U3J9</accession>
<feature type="domain" description="HTH iclR-type" evidence="4">
    <location>
        <begin position="5"/>
        <end position="67"/>
    </location>
</feature>
<protein>
    <submittedName>
        <fullName evidence="6">IclR family transcriptional regulator</fullName>
    </submittedName>
</protein>
<dbReference type="Pfam" id="PF01614">
    <property type="entry name" value="IclR_C"/>
    <property type="match status" value="1"/>
</dbReference>
<evidence type="ECO:0000256" key="1">
    <source>
        <dbReference type="ARBA" id="ARBA00023015"/>
    </source>
</evidence>
<evidence type="ECO:0000313" key="7">
    <source>
        <dbReference type="Proteomes" id="UP001595823"/>
    </source>
</evidence>
<dbReference type="EMBL" id="JBHSDK010000026">
    <property type="protein sequence ID" value="MFC4336995.1"/>
    <property type="molecule type" value="Genomic_DNA"/>
</dbReference>
<dbReference type="InterPro" id="IPR014757">
    <property type="entry name" value="Tscrpt_reg_IclR_C"/>
</dbReference>
<dbReference type="Proteomes" id="UP001595823">
    <property type="component" value="Unassembled WGS sequence"/>
</dbReference>
<keyword evidence="2" id="KW-0238">DNA-binding</keyword>
<keyword evidence="7" id="KW-1185">Reference proteome</keyword>
<dbReference type="PANTHER" id="PTHR30136">
    <property type="entry name" value="HELIX-TURN-HELIX TRANSCRIPTIONAL REGULATOR, ICLR FAMILY"/>
    <property type="match status" value="1"/>
</dbReference>
<dbReference type="InterPro" id="IPR036388">
    <property type="entry name" value="WH-like_DNA-bd_sf"/>
</dbReference>
<comment type="caution">
    <text evidence="6">The sequence shown here is derived from an EMBL/GenBank/DDBJ whole genome shotgun (WGS) entry which is preliminary data.</text>
</comment>
<proteinExistence type="predicted"/>
<dbReference type="PANTHER" id="PTHR30136:SF24">
    <property type="entry name" value="HTH-TYPE TRANSCRIPTIONAL REPRESSOR ALLR"/>
    <property type="match status" value="1"/>
</dbReference>
<keyword evidence="3" id="KW-0804">Transcription</keyword>
<dbReference type="InterPro" id="IPR029016">
    <property type="entry name" value="GAF-like_dom_sf"/>
</dbReference>
<dbReference type="InterPro" id="IPR005471">
    <property type="entry name" value="Tscrpt_reg_IclR_N"/>
</dbReference>
<dbReference type="RefSeq" id="WP_380623491.1">
    <property type="nucleotide sequence ID" value="NZ_JBHSDK010000026.1"/>
</dbReference>
<dbReference type="SUPFAM" id="SSF46785">
    <property type="entry name" value="Winged helix' DNA-binding domain"/>
    <property type="match status" value="1"/>
</dbReference>
<evidence type="ECO:0000313" key="6">
    <source>
        <dbReference type="EMBL" id="MFC4336995.1"/>
    </source>
</evidence>
<sequence>MAKYIQSIERAAEILKLLARGTQPYTLAEISAALDLPKPTVVGILRTLQSVDFVDQDTETSRYGLGPGLLHVGARYLDGNELRQKAINWSDALAARSRESVRIATLHHHHALVVHHVFRPDDTYQTLTVGELLPLHATAIGKILMAYGGVLPEEIAEKATPYTPRTVASTEELTDEVARIRSQGWADEIEEYIVGETSIAAPIRDRQGIVVGAIAITGAVERTCTDGRSRMDLVSYVRDSARAISRELGFIPHA</sequence>
<evidence type="ECO:0000259" key="5">
    <source>
        <dbReference type="PROSITE" id="PS51078"/>
    </source>
</evidence>
<dbReference type="InterPro" id="IPR036390">
    <property type="entry name" value="WH_DNA-bd_sf"/>
</dbReference>
<reference evidence="7" key="1">
    <citation type="journal article" date="2019" name="Int. J. Syst. Evol. Microbiol.">
        <title>The Global Catalogue of Microorganisms (GCM) 10K type strain sequencing project: providing services to taxonomists for standard genome sequencing and annotation.</title>
        <authorList>
            <consortium name="The Broad Institute Genomics Platform"/>
            <consortium name="The Broad Institute Genome Sequencing Center for Infectious Disease"/>
            <person name="Wu L."/>
            <person name="Ma J."/>
        </authorList>
    </citation>
    <scope>NUCLEOTIDE SEQUENCE [LARGE SCALE GENOMIC DNA]</scope>
    <source>
        <strain evidence="7">IBRC-M 10908</strain>
    </source>
</reference>
<dbReference type="InterPro" id="IPR050707">
    <property type="entry name" value="HTH_MetabolicPath_Reg"/>
</dbReference>
<evidence type="ECO:0000256" key="2">
    <source>
        <dbReference type="ARBA" id="ARBA00023125"/>
    </source>
</evidence>
<evidence type="ECO:0000256" key="3">
    <source>
        <dbReference type="ARBA" id="ARBA00023163"/>
    </source>
</evidence>
<dbReference type="Gene3D" id="1.10.10.10">
    <property type="entry name" value="Winged helix-like DNA-binding domain superfamily/Winged helix DNA-binding domain"/>
    <property type="match status" value="1"/>
</dbReference>
<feature type="domain" description="IclR-ED" evidence="5">
    <location>
        <begin position="68"/>
        <end position="250"/>
    </location>
</feature>
<dbReference type="SMART" id="SM00346">
    <property type="entry name" value="HTH_ICLR"/>
    <property type="match status" value="1"/>
</dbReference>
<dbReference type="Pfam" id="PF09339">
    <property type="entry name" value="HTH_IclR"/>
    <property type="match status" value="1"/>
</dbReference>
<dbReference type="Gene3D" id="3.30.450.40">
    <property type="match status" value="1"/>
</dbReference>
<name>A0ABV8U3J9_9ACTN</name>
<organism evidence="6 7">
    <name type="scientific">Salininema proteolyticum</name>
    <dbReference type="NCBI Taxonomy" id="1607685"/>
    <lineage>
        <taxon>Bacteria</taxon>
        <taxon>Bacillati</taxon>
        <taxon>Actinomycetota</taxon>
        <taxon>Actinomycetes</taxon>
        <taxon>Glycomycetales</taxon>
        <taxon>Glycomycetaceae</taxon>
        <taxon>Salininema</taxon>
    </lineage>
</organism>
<dbReference type="SUPFAM" id="SSF55781">
    <property type="entry name" value="GAF domain-like"/>
    <property type="match status" value="1"/>
</dbReference>